<keyword evidence="1" id="KW-0812">Transmembrane</keyword>
<dbReference type="EMBL" id="BAABGZ010000022">
    <property type="protein sequence ID" value="GAA4357228.1"/>
    <property type="molecule type" value="Genomic_DNA"/>
</dbReference>
<gene>
    <name evidence="2" type="ORF">GCM10023185_21800</name>
</gene>
<accession>A0ABP8IF74</accession>
<feature type="transmembrane region" description="Helical" evidence="1">
    <location>
        <begin position="35"/>
        <end position="56"/>
    </location>
</feature>
<reference evidence="3" key="1">
    <citation type="journal article" date="2019" name="Int. J. Syst. Evol. Microbiol.">
        <title>The Global Catalogue of Microorganisms (GCM) 10K type strain sequencing project: providing services to taxonomists for standard genome sequencing and annotation.</title>
        <authorList>
            <consortium name="The Broad Institute Genomics Platform"/>
            <consortium name="The Broad Institute Genome Sequencing Center for Infectious Disease"/>
            <person name="Wu L."/>
            <person name="Ma J."/>
        </authorList>
    </citation>
    <scope>NUCLEOTIDE SEQUENCE [LARGE SCALE GENOMIC DNA]</scope>
    <source>
        <strain evidence="3">JCM 17923</strain>
    </source>
</reference>
<dbReference type="Pfam" id="PF13630">
    <property type="entry name" value="SdpI"/>
    <property type="match status" value="1"/>
</dbReference>
<sequence>MWLLTTALPLGVYLLMAALPRLDPRRRLDGSNRSLHKLTLLLVGCLSGLACYSLYLAQHPGLLPGRELHVGLALFVALLGNYLTTVQPNYFLGVRTPWTLQSDQVWTQTHRLTGWLLFGVGLASVLLALLGPEEWFQPVFLGLVLGIVLLSLGYSYWAYQQQIKKLQL</sequence>
<dbReference type="PANTHER" id="PTHR37810">
    <property type="entry name" value="IMMUNITY PROTEIN SDPI"/>
    <property type="match status" value="1"/>
</dbReference>
<dbReference type="InterPro" id="IPR025962">
    <property type="entry name" value="SdpI/YhfL"/>
</dbReference>
<keyword evidence="1" id="KW-1133">Transmembrane helix</keyword>
<dbReference type="RefSeq" id="WP_345236073.1">
    <property type="nucleotide sequence ID" value="NZ_BAABGZ010000022.1"/>
</dbReference>
<protein>
    <recommendedName>
        <fullName evidence="4">SdpI family protein</fullName>
    </recommendedName>
</protein>
<comment type="caution">
    <text evidence="2">The sequence shown here is derived from an EMBL/GenBank/DDBJ whole genome shotgun (WGS) entry which is preliminary data.</text>
</comment>
<name>A0ABP8IF74_9BACT</name>
<feature type="transmembrane region" description="Helical" evidence="1">
    <location>
        <begin position="68"/>
        <end position="92"/>
    </location>
</feature>
<feature type="transmembrane region" description="Helical" evidence="1">
    <location>
        <begin position="6"/>
        <end position="23"/>
    </location>
</feature>
<dbReference type="PIRSF" id="PIRSF038959">
    <property type="entry name" value="SdpI"/>
    <property type="match status" value="1"/>
</dbReference>
<dbReference type="InterPro" id="IPR026272">
    <property type="entry name" value="SdpI"/>
</dbReference>
<evidence type="ECO:0000256" key="1">
    <source>
        <dbReference type="SAM" id="Phobius"/>
    </source>
</evidence>
<evidence type="ECO:0000313" key="3">
    <source>
        <dbReference type="Proteomes" id="UP001501153"/>
    </source>
</evidence>
<keyword evidence="1" id="KW-0472">Membrane</keyword>
<dbReference type="PANTHER" id="PTHR37810:SF5">
    <property type="entry name" value="IMMUNITY PROTEIN SDPI"/>
    <property type="match status" value="1"/>
</dbReference>
<proteinExistence type="predicted"/>
<evidence type="ECO:0000313" key="2">
    <source>
        <dbReference type="EMBL" id="GAA4357228.1"/>
    </source>
</evidence>
<organism evidence="2 3">
    <name type="scientific">Hymenobacter saemangeumensis</name>
    <dbReference type="NCBI Taxonomy" id="1084522"/>
    <lineage>
        <taxon>Bacteria</taxon>
        <taxon>Pseudomonadati</taxon>
        <taxon>Bacteroidota</taxon>
        <taxon>Cytophagia</taxon>
        <taxon>Cytophagales</taxon>
        <taxon>Hymenobacteraceae</taxon>
        <taxon>Hymenobacter</taxon>
    </lineage>
</organism>
<feature type="transmembrane region" description="Helical" evidence="1">
    <location>
        <begin position="136"/>
        <end position="159"/>
    </location>
</feature>
<feature type="transmembrane region" description="Helical" evidence="1">
    <location>
        <begin position="112"/>
        <end position="130"/>
    </location>
</feature>
<evidence type="ECO:0008006" key="4">
    <source>
        <dbReference type="Google" id="ProtNLM"/>
    </source>
</evidence>
<dbReference type="Proteomes" id="UP001501153">
    <property type="component" value="Unassembled WGS sequence"/>
</dbReference>
<keyword evidence="3" id="KW-1185">Reference proteome</keyword>